<sequence>MLFTSKFKTLLLSLLLLSGVSWAQEYQDGMMRGVVRVKFKPQLAPVLSSLNTAKTNGLVKTGIQTFDATSQTLAVTGMKRVFPYSEKHDAKHRKHGLHLWYEVTYTADVAPTKAVSFYSSSNEVALVEPVLEKTLIEGEITPYEASNVALQSEEELPFNDPYLGDQWHYENTGQLEISSPEADVNLFEAWKTQAGQSNVIVSIVDGGIDPEHSDLVDNLWVNHAELNGEEGVDDDGNGYIDDIHGFNFVNNAGDITAHSHGTHVAGTVGAVNNNGIGVAGVAGGTGNGDGVRLQSSQVFTNGGSGGHAAAIVYGADNGAVISQNSWGYRQPGYYESSVLDAINYFIAEAGNYEGSPMQGGIVIFASGNDAIDDEMYPGYWPQVFTVSALGPDNRIAYYSCFGDWVDISAPGGDQSLGQNSGVLSTLPNNSYGFSQGTSMACPHVSGIAALAVSQHGGPSFTADALEVYLTSSTHNIDQYNPDFIGKLGVGYIDAALTLKKNEGAHPEEITDLVLKGAAQDFFNLTWTVPTDSDDDFPSSFQVYYHTEEITEANLSEATMVNFVNKVPAGEMIEFELEGLNSLTTYHVVVLAADRWANVSGFSNAVSGTTNRGPDINLVDESVSLSANESNGFRTTGQFTMENLDEGELKWKAMMRHKTQEYQQYAVSLNYPKTITSASSVRGGVGARLYNNQIGGELLEKVELYNFKDTLRYGDDGLGVIGNVDTTMTNSSALRFVIDRENGFNLTDVEMTLVANPEIGPAIMEIYRGEELKKENLYYAQEVVNPSADPITRAITLEEQIQFENGETIWVVFHIPAGNGYCLGVSNELAEENSTNAFMSFDLGETWEALDDIYDDKKVWSTKLFSKNDHLGEYITLTPTEGKVSSGETGTVQMEVDATELINGSYQANILVQSNDNDEAEVRLPVSIEVSGQEPELKSVDIVDFGNVFFGEQRTLIIPVTNFGYGNFSSAQVTTNDPQFEVHYLGWQWGIKARDYGYITVTYTPAEVGNDNTELRLVDNKGNTHVLRLFGVGTEPAQITLDPAIQRLEAMEVNQTATASFTITNTGAYPLQYKIPSYVQEVTEEDRHIHKFGYSYESNKEGGAIDAFIWEDITETGENITEYFWKTHPNYTYYEIDLGFDFPFYNEVVHNWNITRFGAMTIDKDGPLGNCAPPALDPLCAPKGIISLFGWELDIRKSGGTIHYKKEPGKFILQYTDVYGVDAWGPEEAATFQVALFDNGDIEFRYKDVEGMYGPERELGVIGIGDRNYEDAFVVNGDKYLIEGITNVLTHNETVFRVKHPGTRLIQSISQTEGYLNVNESEVIEVVIDTKNALEGDLYQNLVIFSNDPFNPVTNVKLEVEVNGGGEVVLATDVSSLQFGELFQGATKEMILAVNNTGNKSVEITSVAAGTNNFVVDDSYTRLLKAKTANYITVGVNTEAVASLSDMLTITTSDGQTLEVELLAEVVDAPKMAVDVENVVLTLEAGTIDTVMVTVENTGASALDIITSGVEWLYEGEEVATTMSMNSLPKFSYSYRTSKEENGPIYEWEDIIASGVRTPLSWYSNNGQFWNAIPLPFEVSLYDEPTDTLWVSWQGVVTTVKPRINPPYMDPEDFPKMSEPNSLIAPFFGIHQYEGIFSDPELSGIFHQIFDDRIVITWNECFDKFGLATNYSFQTIIYNNGVIKYQYQGEQQPMMSPPRLDLGIVGLENKDGSDGIFISGFQKYLEHEMAITFTPGNRHRIEAGESKAIPMIVDASNLNAGFNLSEFIIQNNTVDTPNFSIPVDLTVTGEAVLEAPEALDLGNIVSYLDPNDPFGFAYKRYYKEFELKNTGNDILVFNGIYVENWGAEVEYYTLMIPGGRPMPGVTPELGWTPSAPWPFILEPGQSQKMRVGIEPWDQTITAISDQLVIMGSFAEGSVSIPITATVSLAPAAVLQDEEINILANTKSHKETRELVLSNKDGQDTLRYDLSIDYQRTEVATTLFAQVSPNAISSANELELISATNTAASVYAVNEEEESYNAILEYDNAEEPTGYVGYGAEQALSVATRFVAPEEGFNLSHIKTWFRPDEKLSSDIMVYVITGNSIATGTVLTQQSYEHNIEEADEVGSYLTIELDEPQQFFPNEEFFVTVAYPLGAGRPQGSVSVDTPVSDRFYFLSGDGSWLDITSIPDLENTTWMMKAMEKTQGEQLWVSLENEVEGKIAPGDSIVLNLNFTASAAEATKNEATLMVNTNDPINPYLERAISMNINQGPTFVVEGAQSLSVNENDTLMFNVHVMDMEGDTFTYTFADDYENLEMTAQEGMISMVYAPNYEAAGNHEFVLQGEDEYGNSSEYTIAVKVMDVNRAPTAISDVYEMNMFLKNGQELLSYANLIEDLDGDELTYEYTLDGTATVNVYASSSDLLISPIRLGSAEILVTATDPDGLSVESKVMIQVTEILSSNNMEEANLKLYPVPTQDQLTLELMNTESGLITISIFDMLGIKVKELQVNKFGGKLNTSIPVSNLNSGVYILQVESEESKLSRTFIKQ</sequence>
<dbReference type="InterPro" id="IPR032304">
    <property type="entry name" value="Peptidase_S8_N"/>
</dbReference>
<dbReference type="InterPro" id="IPR036116">
    <property type="entry name" value="FN3_sf"/>
</dbReference>
<dbReference type="Pfam" id="PF16361">
    <property type="entry name" value="Peptidase_S8_N"/>
    <property type="match status" value="1"/>
</dbReference>
<dbReference type="InterPro" id="IPR026444">
    <property type="entry name" value="Secre_tail"/>
</dbReference>
<dbReference type="InterPro" id="IPR023828">
    <property type="entry name" value="Peptidase_S8_Ser-AS"/>
</dbReference>
<dbReference type="GO" id="GO:0016020">
    <property type="term" value="C:membrane"/>
    <property type="evidence" value="ECO:0007669"/>
    <property type="project" value="InterPro"/>
</dbReference>
<evidence type="ECO:0000256" key="5">
    <source>
        <dbReference type="SAM" id="SignalP"/>
    </source>
</evidence>
<dbReference type="PRINTS" id="PR00723">
    <property type="entry name" value="SUBTILISIN"/>
</dbReference>
<keyword evidence="1 4" id="KW-0645">Protease</keyword>
<dbReference type="OrthoDB" id="1489355at2"/>
<evidence type="ECO:0000259" key="7">
    <source>
        <dbReference type="PROSITE" id="PS50853"/>
    </source>
</evidence>
<dbReference type="SUPFAM" id="SSF52743">
    <property type="entry name" value="Subtilisin-like"/>
    <property type="match status" value="1"/>
</dbReference>
<dbReference type="NCBIfam" id="TIGR04183">
    <property type="entry name" value="Por_Secre_tail"/>
    <property type="match status" value="1"/>
</dbReference>
<keyword evidence="5" id="KW-0732">Signal</keyword>
<evidence type="ECO:0000256" key="2">
    <source>
        <dbReference type="ARBA" id="ARBA00022801"/>
    </source>
</evidence>
<feature type="active site" description="Charge relay system" evidence="4">
    <location>
        <position position="205"/>
    </location>
</feature>
<dbReference type="Pfam" id="PF00082">
    <property type="entry name" value="Peptidase_S8"/>
    <property type="match status" value="1"/>
</dbReference>
<dbReference type="PROSITE" id="PS51892">
    <property type="entry name" value="SUBTILASE"/>
    <property type="match status" value="1"/>
</dbReference>
<dbReference type="Proteomes" id="UP000245535">
    <property type="component" value="Unassembled WGS sequence"/>
</dbReference>
<dbReference type="InterPro" id="IPR015500">
    <property type="entry name" value="Peptidase_S8_subtilisin-rel"/>
</dbReference>
<keyword evidence="2 4" id="KW-0378">Hydrolase</keyword>
<dbReference type="PROSITE" id="PS00137">
    <property type="entry name" value="SUBTILASE_HIS"/>
    <property type="match status" value="1"/>
</dbReference>
<feature type="active site" description="Charge relay system" evidence="4">
    <location>
        <position position="260"/>
    </location>
</feature>
<dbReference type="PROSITE" id="PS50853">
    <property type="entry name" value="FN3"/>
    <property type="match status" value="1"/>
</dbReference>
<keyword evidence="9" id="KW-1185">Reference proteome</keyword>
<dbReference type="EMBL" id="QGDO01000001">
    <property type="protein sequence ID" value="PWJ44648.1"/>
    <property type="molecule type" value="Genomic_DNA"/>
</dbReference>
<dbReference type="Pfam" id="PF18962">
    <property type="entry name" value="Por_Secre_tail"/>
    <property type="match status" value="1"/>
</dbReference>
<feature type="domain" description="Cadherin" evidence="6">
    <location>
        <begin position="2254"/>
        <end position="2347"/>
    </location>
</feature>
<dbReference type="Gene3D" id="3.40.50.200">
    <property type="entry name" value="Peptidase S8/S53 domain"/>
    <property type="match status" value="1"/>
</dbReference>
<dbReference type="InterPro" id="IPR013783">
    <property type="entry name" value="Ig-like_fold"/>
</dbReference>
<dbReference type="PROSITE" id="PS50268">
    <property type="entry name" value="CADHERIN_2"/>
    <property type="match status" value="1"/>
</dbReference>
<dbReference type="InterPro" id="IPR002126">
    <property type="entry name" value="Cadherin-like_dom"/>
</dbReference>
<dbReference type="PANTHER" id="PTHR42884:SF14">
    <property type="entry name" value="NEUROENDOCRINE CONVERTASE 1"/>
    <property type="match status" value="1"/>
</dbReference>
<evidence type="ECO:0000259" key="6">
    <source>
        <dbReference type="PROSITE" id="PS50268"/>
    </source>
</evidence>
<name>A0A315ZIJ8_SEDFL</name>
<feature type="active site" description="Charge relay system" evidence="4">
    <location>
        <position position="438"/>
    </location>
</feature>
<dbReference type="SUPFAM" id="SSF49313">
    <property type="entry name" value="Cadherin-like"/>
    <property type="match status" value="1"/>
</dbReference>
<dbReference type="InterPro" id="IPR036852">
    <property type="entry name" value="Peptidase_S8/S53_dom_sf"/>
</dbReference>
<proteinExistence type="inferred from homology"/>
<evidence type="ECO:0000313" key="9">
    <source>
        <dbReference type="Proteomes" id="UP000245535"/>
    </source>
</evidence>
<accession>A0A315ZIJ8</accession>
<evidence type="ECO:0000313" key="8">
    <source>
        <dbReference type="EMBL" id="PWJ44648.1"/>
    </source>
</evidence>
<dbReference type="RefSeq" id="WP_109616126.1">
    <property type="nucleotide sequence ID" value="NZ_QGDO01000001.1"/>
</dbReference>
<reference evidence="8 9" key="1">
    <citation type="submission" date="2018-03" db="EMBL/GenBank/DDBJ databases">
        <title>Genomic Encyclopedia of Archaeal and Bacterial Type Strains, Phase II (KMG-II): from individual species to whole genera.</title>
        <authorList>
            <person name="Goeker M."/>
        </authorList>
    </citation>
    <scope>NUCLEOTIDE SEQUENCE [LARGE SCALE GENOMIC DNA]</scope>
    <source>
        <strain evidence="8 9">DSM 28229</strain>
    </source>
</reference>
<evidence type="ECO:0000256" key="4">
    <source>
        <dbReference type="PROSITE-ProRule" id="PRU01240"/>
    </source>
</evidence>
<comment type="similarity">
    <text evidence="4">Belongs to the peptidase S8 family.</text>
</comment>
<protein>
    <submittedName>
        <fullName evidence="8">Putative secreted protein (Por secretion system target)</fullName>
    </submittedName>
</protein>
<dbReference type="PANTHER" id="PTHR42884">
    <property type="entry name" value="PROPROTEIN CONVERTASE SUBTILISIN/KEXIN-RELATED"/>
    <property type="match status" value="1"/>
</dbReference>
<dbReference type="GO" id="GO:0007156">
    <property type="term" value="P:homophilic cell adhesion via plasma membrane adhesion molecules"/>
    <property type="evidence" value="ECO:0007669"/>
    <property type="project" value="InterPro"/>
</dbReference>
<dbReference type="CDD" id="cd00063">
    <property type="entry name" value="FN3"/>
    <property type="match status" value="1"/>
</dbReference>
<dbReference type="InterPro" id="IPR022398">
    <property type="entry name" value="Peptidase_S8_His-AS"/>
</dbReference>
<comment type="caution">
    <text evidence="8">The sequence shown here is derived from an EMBL/GenBank/DDBJ whole genome shotgun (WGS) entry which is preliminary data.</text>
</comment>
<dbReference type="PROSITE" id="PS00138">
    <property type="entry name" value="SUBTILASE_SER"/>
    <property type="match status" value="1"/>
</dbReference>
<evidence type="ECO:0000256" key="3">
    <source>
        <dbReference type="ARBA" id="ARBA00022825"/>
    </source>
</evidence>
<dbReference type="InterPro" id="IPR015919">
    <property type="entry name" value="Cadherin-like_sf"/>
</dbReference>
<gene>
    <name evidence="8" type="ORF">BC781_1011019</name>
</gene>
<dbReference type="GO" id="GO:0005509">
    <property type="term" value="F:calcium ion binding"/>
    <property type="evidence" value="ECO:0007669"/>
    <property type="project" value="InterPro"/>
</dbReference>
<feature type="signal peptide" evidence="5">
    <location>
        <begin position="1"/>
        <end position="23"/>
    </location>
</feature>
<dbReference type="InterPro" id="IPR000209">
    <property type="entry name" value="Peptidase_S8/S53_dom"/>
</dbReference>
<dbReference type="SUPFAM" id="SSF49265">
    <property type="entry name" value="Fibronectin type III"/>
    <property type="match status" value="1"/>
</dbReference>
<evidence type="ECO:0000256" key="1">
    <source>
        <dbReference type="ARBA" id="ARBA00022670"/>
    </source>
</evidence>
<feature type="chain" id="PRO_5016425112" evidence="5">
    <location>
        <begin position="24"/>
        <end position="2525"/>
    </location>
</feature>
<organism evidence="8 9">
    <name type="scientific">Sediminitomix flava</name>
    <dbReference type="NCBI Taxonomy" id="379075"/>
    <lineage>
        <taxon>Bacteria</taxon>
        <taxon>Pseudomonadati</taxon>
        <taxon>Bacteroidota</taxon>
        <taxon>Cytophagia</taxon>
        <taxon>Cytophagales</taxon>
        <taxon>Flammeovirgaceae</taxon>
        <taxon>Sediminitomix</taxon>
    </lineage>
</organism>
<dbReference type="GO" id="GO:0016485">
    <property type="term" value="P:protein processing"/>
    <property type="evidence" value="ECO:0007669"/>
    <property type="project" value="TreeGrafter"/>
</dbReference>
<dbReference type="GO" id="GO:0004252">
    <property type="term" value="F:serine-type endopeptidase activity"/>
    <property type="evidence" value="ECO:0007669"/>
    <property type="project" value="UniProtKB-UniRule"/>
</dbReference>
<keyword evidence="3 4" id="KW-0720">Serine protease</keyword>
<dbReference type="InterPro" id="IPR003961">
    <property type="entry name" value="FN3_dom"/>
</dbReference>
<dbReference type="Gene3D" id="2.60.40.10">
    <property type="entry name" value="Immunoglobulins"/>
    <property type="match status" value="3"/>
</dbReference>
<feature type="domain" description="Fibronectin type-III" evidence="7">
    <location>
        <begin position="505"/>
        <end position="612"/>
    </location>
</feature>